<dbReference type="OrthoDB" id="7344096at2759"/>
<evidence type="ECO:0000256" key="5">
    <source>
        <dbReference type="SAM" id="MobiDB-lite"/>
    </source>
</evidence>
<feature type="region of interest" description="Disordered" evidence="5">
    <location>
        <begin position="139"/>
        <end position="210"/>
    </location>
</feature>
<protein>
    <submittedName>
        <fullName evidence="6">Uncharacterized protein</fullName>
    </submittedName>
</protein>
<dbReference type="eggNOG" id="ENOG502QS9S">
    <property type="taxonomic scope" value="Eukaryota"/>
</dbReference>
<feature type="region of interest" description="Disordered" evidence="5">
    <location>
        <begin position="732"/>
        <end position="770"/>
    </location>
</feature>
<name>K0T3U3_THAOC</name>
<accession>K0T3U3</accession>
<evidence type="ECO:0000313" key="7">
    <source>
        <dbReference type="Proteomes" id="UP000266841"/>
    </source>
</evidence>
<sequence>MIVAKTDSPGHTRNHSSPDGLVLSRRNAIPDYLPVCGAVGVPTICETESYSFGGTGEDSGRAAASGQPGFPIHRLRGLNSDESPDRSGAQEQEDLPDSKGMPRHDTIGKLEDSCFLEYGVKGEIRSHFQDFDEGGCRLTSSKSDNSLSALSDSDLSTGNDFRDDCDPKEGEERSVDYDESTRKIESCLSTSTSSSSSNLHNGDHGRSSCSAQDAPCIGTIMPAIAEEDPQSAAIADNARNHSQDDCFIGPSPLSPQQRTQDLEIDHEALARRIAAGRSGSINNRSSSFDRRIIESQQFAEAVGEEELILNKIIEEDSSSDFDDDDIDEKQECSHDIEGEEELHDFVKGAGSSLTDHPTSVNSVHVCTSSAPLHPVCASSAQLQPQELAENTAALTSSDVLPLDTHVESPCETRRQLLCSRQTSRPLQPPPAPTYKDWKFIRPQLTSFTKLNGDTTSQVGSNLQGAFDTEQGYKGVTLPDILKRGITRGNYAQLHRKAWLEVSDKQHRYGKNLRVYYKHWEQLGHPFQMFFDWLDSRGAAFGEDLPNLPEIPRDALDSDTVLYITNSDITAKYALQIEVDAHSAAIILDHYGKPVSTGKEGWIFVLRDHVLYGSEKVTEPKNKKASEKENTGSLLAHDTCVDSPTKSKSTKLRQRFHHSSFFGGKAVASAGIFLTNEEGRLTHLYPHSGHYRPGEAHMQRALFFFQQRGVELSTFDVDMQQIYKVSRKLAPGVGDGDKENHHQQKSENGLVNEQRLALGNDKKKGPKKTKKTDNLHLMCGQRVAYFLAHKALMIEKGFFHQIHMIRRIPKDKRGDVALIISNVNI</sequence>
<keyword evidence="3" id="KW-0963">Cytoplasm</keyword>
<reference evidence="6 7" key="1">
    <citation type="journal article" date="2012" name="Genome Biol.">
        <title>Genome and low-iron response of an oceanic diatom adapted to chronic iron limitation.</title>
        <authorList>
            <person name="Lommer M."/>
            <person name="Specht M."/>
            <person name="Roy A.S."/>
            <person name="Kraemer L."/>
            <person name="Andreson R."/>
            <person name="Gutowska M.A."/>
            <person name="Wolf J."/>
            <person name="Bergner S.V."/>
            <person name="Schilhabel M.B."/>
            <person name="Klostermeier U.C."/>
            <person name="Beiko R.G."/>
            <person name="Rosenstiel P."/>
            <person name="Hippler M."/>
            <person name="Laroche J."/>
        </authorList>
    </citation>
    <scope>NUCLEOTIDE SEQUENCE [LARGE SCALE GENOMIC DNA]</scope>
    <source>
        <strain evidence="6 7">CCMP1005</strain>
    </source>
</reference>
<dbReference type="EMBL" id="AGNL01012161">
    <property type="protein sequence ID" value="EJK68046.1"/>
    <property type="molecule type" value="Genomic_DNA"/>
</dbReference>
<dbReference type="AlphaFoldDB" id="K0T3U3"/>
<feature type="compositionally biased region" description="Basic and acidic residues" evidence="5">
    <location>
        <begin position="160"/>
        <end position="185"/>
    </location>
</feature>
<feature type="compositionally biased region" description="Low complexity" evidence="5">
    <location>
        <begin position="140"/>
        <end position="156"/>
    </location>
</feature>
<evidence type="ECO:0000256" key="1">
    <source>
        <dbReference type="ARBA" id="ARBA00004123"/>
    </source>
</evidence>
<feature type="region of interest" description="Disordered" evidence="5">
    <location>
        <begin position="56"/>
        <end position="106"/>
    </location>
</feature>
<keyword evidence="4" id="KW-0539">Nucleus</keyword>
<gene>
    <name evidence="6" type="ORF">THAOC_10824</name>
</gene>
<dbReference type="GO" id="GO:0005634">
    <property type="term" value="C:nucleus"/>
    <property type="evidence" value="ECO:0007669"/>
    <property type="project" value="UniProtKB-SubCell"/>
</dbReference>
<evidence type="ECO:0000256" key="4">
    <source>
        <dbReference type="ARBA" id="ARBA00023242"/>
    </source>
</evidence>
<dbReference type="PANTHER" id="PTHR31250:SF27">
    <property type="entry name" value="IQ DOMAIN-CONTAINING PROTEIN IQM5"/>
    <property type="match status" value="1"/>
</dbReference>
<comment type="subcellular location">
    <subcellularLocation>
        <location evidence="2">Cytoplasm</location>
    </subcellularLocation>
    <subcellularLocation>
        <location evidence="1">Nucleus</location>
    </subcellularLocation>
</comment>
<evidence type="ECO:0000256" key="2">
    <source>
        <dbReference type="ARBA" id="ARBA00004496"/>
    </source>
</evidence>
<evidence type="ECO:0000256" key="3">
    <source>
        <dbReference type="ARBA" id="ARBA00022490"/>
    </source>
</evidence>
<keyword evidence="7" id="KW-1185">Reference proteome</keyword>
<dbReference type="Proteomes" id="UP000266841">
    <property type="component" value="Unassembled WGS sequence"/>
</dbReference>
<dbReference type="InterPro" id="IPR044159">
    <property type="entry name" value="IQM"/>
</dbReference>
<feature type="compositionally biased region" description="Basic and acidic residues" evidence="5">
    <location>
        <begin position="96"/>
        <end position="106"/>
    </location>
</feature>
<feature type="compositionally biased region" description="Basic and acidic residues" evidence="5">
    <location>
        <begin position="734"/>
        <end position="744"/>
    </location>
</feature>
<proteinExistence type="predicted"/>
<organism evidence="6 7">
    <name type="scientific">Thalassiosira oceanica</name>
    <name type="common">Marine diatom</name>
    <dbReference type="NCBI Taxonomy" id="159749"/>
    <lineage>
        <taxon>Eukaryota</taxon>
        <taxon>Sar</taxon>
        <taxon>Stramenopiles</taxon>
        <taxon>Ochrophyta</taxon>
        <taxon>Bacillariophyta</taxon>
        <taxon>Coscinodiscophyceae</taxon>
        <taxon>Thalassiosirophycidae</taxon>
        <taxon>Thalassiosirales</taxon>
        <taxon>Thalassiosiraceae</taxon>
        <taxon>Thalassiosira</taxon>
    </lineage>
</organism>
<feature type="region of interest" description="Disordered" evidence="5">
    <location>
        <begin position="1"/>
        <end position="22"/>
    </location>
</feature>
<dbReference type="PANTHER" id="PTHR31250">
    <property type="entry name" value="IQ DOMAIN-CONTAINING PROTEIN IQM3"/>
    <property type="match status" value="1"/>
</dbReference>
<dbReference type="GO" id="GO:0005737">
    <property type="term" value="C:cytoplasm"/>
    <property type="evidence" value="ECO:0007669"/>
    <property type="project" value="UniProtKB-SubCell"/>
</dbReference>
<comment type="caution">
    <text evidence="6">The sequence shown here is derived from an EMBL/GenBank/DDBJ whole genome shotgun (WGS) entry which is preliminary data.</text>
</comment>
<evidence type="ECO:0000313" key="6">
    <source>
        <dbReference type="EMBL" id="EJK68046.1"/>
    </source>
</evidence>